<dbReference type="SUPFAM" id="SSF52540">
    <property type="entry name" value="P-loop containing nucleoside triphosphate hydrolases"/>
    <property type="match status" value="1"/>
</dbReference>
<evidence type="ECO:0000313" key="4">
    <source>
        <dbReference type="EMBL" id="KAF0300286.1"/>
    </source>
</evidence>
<keyword evidence="1" id="KW-0175">Coiled coil</keyword>
<dbReference type="Proteomes" id="UP000440578">
    <property type="component" value="Unassembled WGS sequence"/>
</dbReference>
<dbReference type="AlphaFoldDB" id="A0A6A4VZC2"/>
<feature type="coiled-coil region" evidence="1">
    <location>
        <begin position="735"/>
        <end position="819"/>
    </location>
</feature>
<sequence>MSNPSTQPVEPLAEPRCHHEGLLNEEWPPERESDPIALDARSESDLQLNVKEEIKMEVSSPEVERSSSPVWDDDPLSHDAAQSLEEEEKFRYRSPPPSEDFVGFTEVDRDRTLDPIPEGSQLMVYDGGDSAQQLTVHSETSGESKAAPTAGPSSSVCDVSCHEWDGESPASEPLNVVPDIKMPPVERRCPAVERSSCTLPPGWDSYLSPWEQSWIGRLFRTTTHGGRRHAELRDGLTELWCRPPEPPAVASEAPADADRYYGVPLFLWLPRRLWGASLFCPQCGALLNGFGLHSRLRKALDLSLGYWIATECLTCPQCRPRKVYTAWDHRLVRQLDLGRQQQFPAVLKNDLACDKAIISLFRSTGPWRNPAEIQRNICDGVGQAYLTRTLCYLSHCDEHSAGSGETGRRRTVALPPPHPVVPSAKRLMRVYLRETHARQQRYLATITSVFGDVLKMDSSRKAVTEAECQRHCRRRTRGVDVTTHAIDELLRLLSGPAGTDGPDGTGMPLLDPTRIWAIWEEQKRHVACLQDVPGVALYRETTPLTRRGAPPQCYSSARGTTFAGSFHKHLAKFIPGNAALRDLHFQALLVEGVARWNAEHHRAKTEPDTADDVQLQFLDDWTRTALNDLSLAALNKKFLKTNHGGRVWYNGELVGVAYLYSQTGRQLDNYVEGELDPDTQHGDQEDDGLDEAFEGTEGAYDYAPSLSNILGIPDAELDGLGLRLYDQSALESGIRLQVDAALDRMEAQRQKVNAEKRARTLRNRISQLRQKCRHLQRSAITAPRTYEELQRQKRQHSELADRRQELAELEAELAALEGAGSAQDAAGDDQSAAALFSGGGESELEAKVRLGEVTPFGTDLSAVTVEPASVSQSASAVRRHSVGDSQSEDEYVPSDETADESDEPYLPSDEEGGIEDRRVGKGRPMTKGVKRKRAHASPKVTAKRIRRETDDGDPEAYAARIREWRRERREERLLRIEQGFVDDNDGEERCVEFDGGFRCPASLWDRLFKYQQVCVRWLWELHQQRCGGILGDEMGLGKTIQVIAFLAGLSSSNVRWGGERGLGPVLVLAPATVLHQWVAELHRWWPPLRVAVLHESGSHAGSRTGLIRQMGSRRGVLLASYSAMTSHKEALVAQDWHYVILDEGHKIRNPDAQVTLAVKQVGALDGERWWPAHRI</sequence>
<dbReference type="InterPro" id="IPR000330">
    <property type="entry name" value="SNF2_N"/>
</dbReference>
<dbReference type="GO" id="GO:0005524">
    <property type="term" value="F:ATP binding"/>
    <property type="evidence" value="ECO:0007669"/>
    <property type="project" value="InterPro"/>
</dbReference>
<dbReference type="PROSITE" id="PS51192">
    <property type="entry name" value="HELICASE_ATP_BIND_1"/>
    <property type="match status" value="1"/>
</dbReference>
<evidence type="ECO:0000313" key="5">
    <source>
        <dbReference type="Proteomes" id="UP000440578"/>
    </source>
</evidence>
<dbReference type="PANTHER" id="PTHR24401:SF29">
    <property type="entry name" value="SI:CH211-243P7.3-RELATED"/>
    <property type="match status" value="1"/>
</dbReference>
<dbReference type="Pfam" id="PF00176">
    <property type="entry name" value="SNF2-rel_dom"/>
    <property type="match status" value="1"/>
</dbReference>
<feature type="region of interest" description="Disordered" evidence="2">
    <location>
        <begin position="1"/>
        <end position="103"/>
    </location>
</feature>
<feature type="compositionally biased region" description="Low complexity" evidence="2">
    <location>
        <begin position="57"/>
        <end position="70"/>
    </location>
</feature>
<evidence type="ECO:0000256" key="2">
    <source>
        <dbReference type="SAM" id="MobiDB-lite"/>
    </source>
</evidence>
<feature type="compositionally biased region" description="Acidic residues" evidence="2">
    <location>
        <begin position="886"/>
        <end position="913"/>
    </location>
</feature>
<dbReference type="InterPro" id="IPR027417">
    <property type="entry name" value="P-loop_NTPase"/>
</dbReference>
<feature type="region of interest" description="Disordered" evidence="2">
    <location>
        <begin position="135"/>
        <end position="159"/>
    </location>
</feature>
<dbReference type="Gene3D" id="3.40.50.10810">
    <property type="entry name" value="Tandem AAA-ATPase domain"/>
    <property type="match status" value="1"/>
</dbReference>
<feature type="domain" description="Helicase ATP-binding" evidence="3">
    <location>
        <begin position="1019"/>
        <end position="1175"/>
    </location>
</feature>
<evidence type="ECO:0000256" key="1">
    <source>
        <dbReference type="SAM" id="Coils"/>
    </source>
</evidence>
<evidence type="ECO:0000259" key="3">
    <source>
        <dbReference type="PROSITE" id="PS51192"/>
    </source>
</evidence>
<feature type="compositionally biased region" description="Basic residues" evidence="2">
    <location>
        <begin position="928"/>
        <end position="946"/>
    </location>
</feature>
<gene>
    <name evidence="4" type="primary">ERCC6_2</name>
    <name evidence="4" type="ORF">FJT64_027183</name>
</gene>
<reference evidence="4 5" key="1">
    <citation type="submission" date="2019-07" db="EMBL/GenBank/DDBJ databases">
        <title>Draft genome assembly of a fouling barnacle, Amphibalanus amphitrite (Darwin, 1854): The first reference genome for Thecostraca.</title>
        <authorList>
            <person name="Kim W."/>
        </authorList>
    </citation>
    <scope>NUCLEOTIDE SEQUENCE [LARGE SCALE GENOMIC DNA]</scope>
    <source>
        <strain evidence="4">SNU_AA5</strain>
        <tissue evidence="4">Soma without cirri and trophi</tissue>
    </source>
</reference>
<protein>
    <submittedName>
        <fullName evidence="4">DNA excision repair protein ERCC-6</fullName>
    </submittedName>
</protein>
<dbReference type="Pfam" id="PF20499">
    <property type="entry name" value="DUF6729"/>
    <property type="match status" value="1"/>
</dbReference>
<dbReference type="PANTHER" id="PTHR24401">
    <property type="entry name" value="SI:CH211-243P7.3-RELATED"/>
    <property type="match status" value="1"/>
</dbReference>
<dbReference type="OrthoDB" id="8942218at2759"/>
<accession>A0A6A4VZC2</accession>
<proteinExistence type="predicted"/>
<dbReference type="InterPro" id="IPR014001">
    <property type="entry name" value="Helicase_ATP-bd"/>
</dbReference>
<feature type="region of interest" description="Disordered" evidence="2">
    <location>
        <begin position="868"/>
        <end position="951"/>
    </location>
</feature>
<keyword evidence="5" id="KW-1185">Reference proteome</keyword>
<dbReference type="InterPro" id="IPR046616">
    <property type="entry name" value="DUF6729"/>
</dbReference>
<name>A0A6A4VZC2_AMPAM</name>
<organism evidence="4 5">
    <name type="scientific">Amphibalanus amphitrite</name>
    <name type="common">Striped barnacle</name>
    <name type="synonym">Balanus amphitrite</name>
    <dbReference type="NCBI Taxonomy" id="1232801"/>
    <lineage>
        <taxon>Eukaryota</taxon>
        <taxon>Metazoa</taxon>
        <taxon>Ecdysozoa</taxon>
        <taxon>Arthropoda</taxon>
        <taxon>Crustacea</taxon>
        <taxon>Multicrustacea</taxon>
        <taxon>Cirripedia</taxon>
        <taxon>Thoracica</taxon>
        <taxon>Thoracicalcarea</taxon>
        <taxon>Balanomorpha</taxon>
        <taxon>Balanoidea</taxon>
        <taxon>Balanidae</taxon>
        <taxon>Amphibalaninae</taxon>
        <taxon>Amphibalanus</taxon>
    </lineage>
</organism>
<feature type="compositionally biased region" description="Basic and acidic residues" evidence="2">
    <location>
        <begin position="13"/>
        <end position="56"/>
    </location>
</feature>
<dbReference type="EMBL" id="VIIS01001274">
    <property type="protein sequence ID" value="KAF0300286.1"/>
    <property type="molecule type" value="Genomic_DNA"/>
</dbReference>
<dbReference type="InterPro" id="IPR038718">
    <property type="entry name" value="SNF2-like_sf"/>
</dbReference>
<dbReference type="SMART" id="SM00487">
    <property type="entry name" value="DEXDc"/>
    <property type="match status" value="1"/>
</dbReference>
<comment type="caution">
    <text evidence="4">The sequence shown here is derived from an EMBL/GenBank/DDBJ whole genome shotgun (WGS) entry which is preliminary data.</text>
</comment>